<feature type="transmembrane region" description="Helical" evidence="5">
    <location>
        <begin position="37"/>
        <end position="57"/>
    </location>
</feature>
<dbReference type="PANTHER" id="PTHR22683">
    <property type="entry name" value="SPORULATION PROTEIN RELATED"/>
    <property type="match status" value="1"/>
</dbReference>
<gene>
    <name evidence="7" type="primary">ftsK_1</name>
    <name evidence="7" type="ORF">Voc01_012100</name>
</gene>
<dbReference type="PANTHER" id="PTHR22683:SF41">
    <property type="entry name" value="DNA TRANSLOCASE FTSK"/>
    <property type="match status" value="1"/>
</dbReference>
<dbReference type="GO" id="GO:0051301">
    <property type="term" value="P:cell division"/>
    <property type="evidence" value="ECO:0007669"/>
    <property type="project" value="UniProtKB-KW"/>
</dbReference>
<keyword evidence="8" id="KW-1185">Reference proteome</keyword>
<comment type="caution">
    <text evidence="7">The sequence shown here is derived from an EMBL/GenBank/DDBJ whole genome shotgun (WGS) entry which is preliminary data.</text>
</comment>
<evidence type="ECO:0000256" key="2">
    <source>
        <dbReference type="ARBA" id="ARBA00022840"/>
    </source>
</evidence>
<dbReference type="EMBL" id="BOPH01000017">
    <property type="protein sequence ID" value="GIJ66293.1"/>
    <property type="molecule type" value="Genomic_DNA"/>
</dbReference>
<dbReference type="SUPFAM" id="SSF52540">
    <property type="entry name" value="P-loop containing nucleoside triphosphate hydrolases"/>
    <property type="match status" value="1"/>
</dbReference>
<feature type="binding site" evidence="3">
    <location>
        <begin position="213"/>
        <end position="220"/>
    </location>
    <ligand>
        <name>ATP</name>
        <dbReference type="ChEBI" id="CHEBI:30616"/>
    </ligand>
</feature>
<dbReference type="InterPro" id="IPR002543">
    <property type="entry name" value="FtsK_dom"/>
</dbReference>
<dbReference type="GO" id="GO:0005524">
    <property type="term" value="F:ATP binding"/>
    <property type="evidence" value="ECO:0007669"/>
    <property type="project" value="UniProtKB-UniRule"/>
</dbReference>
<feature type="region of interest" description="Disordered" evidence="4">
    <location>
        <begin position="436"/>
        <end position="469"/>
    </location>
</feature>
<keyword evidence="5" id="KW-0812">Transmembrane</keyword>
<keyword evidence="5" id="KW-1133">Transmembrane helix</keyword>
<reference evidence="7" key="1">
    <citation type="submission" date="2021-01" db="EMBL/GenBank/DDBJ databases">
        <title>Whole genome shotgun sequence of Virgisporangium ochraceum NBRC 16418.</title>
        <authorList>
            <person name="Komaki H."/>
            <person name="Tamura T."/>
        </authorList>
    </citation>
    <scope>NUCLEOTIDE SEQUENCE</scope>
    <source>
        <strain evidence="7">NBRC 16418</strain>
    </source>
</reference>
<evidence type="ECO:0000313" key="8">
    <source>
        <dbReference type="Proteomes" id="UP000635606"/>
    </source>
</evidence>
<dbReference type="InterPro" id="IPR050206">
    <property type="entry name" value="FtsK/SpoIIIE/SftA"/>
</dbReference>
<keyword evidence="5" id="KW-0472">Membrane</keyword>
<evidence type="ECO:0000256" key="5">
    <source>
        <dbReference type="SAM" id="Phobius"/>
    </source>
</evidence>
<dbReference type="PROSITE" id="PS50901">
    <property type="entry name" value="FTSK"/>
    <property type="match status" value="1"/>
</dbReference>
<evidence type="ECO:0000259" key="6">
    <source>
        <dbReference type="PROSITE" id="PS50901"/>
    </source>
</evidence>
<evidence type="ECO:0000256" key="1">
    <source>
        <dbReference type="ARBA" id="ARBA00022741"/>
    </source>
</evidence>
<sequence length="487" mass="53020">MIALAVSWPLRHPRTTSTAAAGWLAWRASARVGYPGWWGLVALALVPVVVLAGWALIHRSSFRAHGWPRALGWLRRWTVYAPAWPLWMRRCHLTTRDENGRHLVPKLARVRCTPALDRLLVEVPIGATPETFVDAADQIANAARSEECRVRVESPGRVWIEIRRRDLLAKVVPVTPLPPDRLAFVDHGVQLGLRDDGLPWRVPVLDVHRLVAGRSRSGKGSLLWGEIIALAPAVAAGFVELVGIDPKGGMELAIGRDLFTRFVYSDPETMVDAIEAFADEMDARADQLRGVVRKFAVSEATPLKLLVIDELATLTLYAGPMVAARAERAIGRVLTKGAAVGFLVRGYVQDPRKDTVPMRGLFTHRVALGLDTPSEVDMVLGEGAHARGARADQIPLHAKGTAYELEDGNPEPYRVRAGFPTDDDIRAVAAAFPARRRDSLSADRSGAPADAVAPPVRSDNGRRGSGDKTLIPASLLAALADATENER</sequence>
<dbReference type="GO" id="GO:0003677">
    <property type="term" value="F:DNA binding"/>
    <property type="evidence" value="ECO:0007669"/>
    <property type="project" value="InterPro"/>
</dbReference>
<organism evidence="7 8">
    <name type="scientific">Virgisporangium ochraceum</name>
    <dbReference type="NCBI Taxonomy" id="65505"/>
    <lineage>
        <taxon>Bacteria</taxon>
        <taxon>Bacillati</taxon>
        <taxon>Actinomycetota</taxon>
        <taxon>Actinomycetes</taxon>
        <taxon>Micromonosporales</taxon>
        <taxon>Micromonosporaceae</taxon>
        <taxon>Virgisporangium</taxon>
    </lineage>
</organism>
<protein>
    <submittedName>
        <fullName evidence="7">Cell division protein FtsK</fullName>
    </submittedName>
</protein>
<dbReference type="Gene3D" id="3.40.50.300">
    <property type="entry name" value="P-loop containing nucleotide triphosphate hydrolases"/>
    <property type="match status" value="1"/>
</dbReference>
<evidence type="ECO:0000256" key="3">
    <source>
        <dbReference type="PROSITE-ProRule" id="PRU00289"/>
    </source>
</evidence>
<keyword evidence="7" id="KW-0131">Cell cycle</keyword>
<name>A0A8J3ZQX5_9ACTN</name>
<keyword evidence="2 3" id="KW-0067">ATP-binding</keyword>
<accession>A0A8J3ZQX5</accession>
<proteinExistence type="predicted"/>
<evidence type="ECO:0000313" key="7">
    <source>
        <dbReference type="EMBL" id="GIJ66293.1"/>
    </source>
</evidence>
<dbReference type="Pfam" id="PF01580">
    <property type="entry name" value="FtsK_SpoIIIE"/>
    <property type="match status" value="1"/>
</dbReference>
<keyword evidence="7" id="KW-0132">Cell division</keyword>
<evidence type="ECO:0000256" key="4">
    <source>
        <dbReference type="SAM" id="MobiDB-lite"/>
    </source>
</evidence>
<keyword evidence="1 3" id="KW-0547">Nucleotide-binding</keyword>
<dbReference type="Proteomes" id="UP000635606">
    <property type="component" value="Unassembled WGS sequence"/>
</dbReference>
<feature type="domain" description="FtsK" evidence="6">
    <location>
        <begin position="186"/>
        <end position="377"/>
    </location>
</feature>
<dbReference type="AlphaFoldDB" id="A0A8J3ZQX5"/>
<dbReference type="InterPro" id="IPR027417">
    <property type="entry name" value="P-loop_NTPase"/>
</dbReference>